<feature type="chain" id="PRO_5025695254" description="BMERB domain-containing protein" evidence="2">
    <location>
        <begin position="20"/>
        <end position="475"/>
    </location>
</feature>
<feature type="signal peptide" evidence="2">
    <location>
        <begin position="1"/>
        <end position="19"/>
    </location>
</feature>
<gene>
    <name evidence="3" type="ORF">Tci_639582</name>
</gene>
<proteinExistence type="predicted"/>
<evidence type="ECO:0000256" key="1">
    <source>
        <dbReference type="SAM" id="MobiDB-lite"/>
    </source>
</evidence>
<name>A0A699JZB2_TANCI</name>
<feature type="region of interest" description="Disordered" evidence="1">
    <location>
        <begin position="177"/>
        <end position="230"/>
    </location>
</feature>
<dbReference type="EMBL" id="BKCJ010466903">
    <property type="protein sequence ID" value="GFA67610.1"/>
    <property type="molecule type" value="Genomic_DNA"/>
</dbReference>
<evidence type="ECO:0008006" key="4">
    <source>
        <dbReference type="Google" id="ProtNLM"/>
    </source>
</evidence>
<comment type="caution">
    <text evidence="3">The sequence shown here is derived from an EMBL/GenBank/DDBJ whole genome shotgun (WGS) entry which is preliminary data.</text>
</comment>
<sequence length="475" mass="52502">MSLSTAVFSLYCWMKLCTASIIVDAAELRKVTPLFNSILVQNQAPEGEGSAIPTPQPTPFTSQPNISAIQTAPHPTVSHEPQTETYIKQILPSLSTYQRKHRKTHKPRKAKNVTKLPQTSVPLDIKADGVVHQEGSNSVERAITTDASLVAAQDSDNIAKTQSTAMGVDAQIRFKTASTRSSDPPLSTGHTVGSGEDRMEQETNLTDIVPPTPHDSPLSGGHTPGSDEGRPNINELMNLCTQLSNTKKTLDKENVFKLGRDESNKIEELNLSDKGSGKTKVFDYTTAAKKDVNANEPVFTVGDAVNVAGVIPDVSAAGPSTSTAEDIFKDERTSMVDTLMDIRRTRPRTTSIVIYDVEEEPRRATPPPTIQSRDKEIAQRLFEEEQAQFEREQRIARGKAIEQEAKDVALIKQMEDVHARIDADALLIEILEQEEREQFTIDEQSRMLVDLIAERKRFFAAQRAKQIRNKPPTKA</sequence>
<evidence type="ECO:0000313" key="3">
    <source>
        <dbReference type="EMBL" id="GFA67610.1"/>
    </source>
</evidence>
<keyword evidence="2" id="KW-0732">Signal</keyword>
<dbReference type="AlphaFoldDB" id="A0A699JZB2"/>
<accession>A0A699JZB2</accession>
<reference evidence="3" key="1">
    <citation type="journal article" date="2019" name="Sci. Rep.">
        <title>Draft genome of Tanacetum cinerariifolium, the natural source of mosquito coil.</title>
        <authorList>
            <person name="Yamashiro T."/>
            <person name="Shiraishi A."/>
            <person name="Satake H."/>
            <person name="Nakayama K."/>
        </authorList>
    </citation>
    <scope>NUCLEOTIDE SEQUENCE</scope>
</reference>
<protein>
    <recommendedName>
        <fullName evidence="4">BMERB domain-containing protein</fullName>
    </recommendedName>
</protein>
<evidence type="ECO:0000256" key="2">
    <source>
        <dbReference type="SAM" id="SignalP"/>
    </source>
</evidence>
<feature type="compositionally biased region" description="Polar residues" evidence="1">
    <location>
        <begin position="177"/>
        <end position="191"/>
    </location>
</feature>
<organism evidence="3">
    <name type="scientific">Tanacetum cinerariifolium</name>
    <name type="common">Dalmatian daisy</name>
    <name type="synonym">Chrysanthemum cinerariifolium</name>
    <dbReference type="NCBI Taxonomy" id="118510"/>
    <lineage>
        <taxon>Eukaryota</taxon>
        <taxon>Viridiplantae</taxon>
        <taxon>Streptophyta</taxon>
        <taxon>Embryophyta</taxon>
        <taxon>Tracheophyta</taxon>
        <taxon>Spermatophyta</taxon>
        <taxon>Magnoliopsida</taxon>
        <taxon>eudicotyledons</taxon>
        <taxon>Gunneridae</taxon>
        <taxon>Pentapetalae</taxon>
        <taxon>asterids</taxon>
        <taxon>campanulids</taxon>
        <taxon>Asterales</taxon>
        <taxon>Asteraceae</taxon>
        <taxon>Asteroideae</taxon>
        <taxon>Anthemideae</taxon>
        <taxon>Anthemidinae</taxon>
        <taxon>Tanacetum</taxon>
    </lineage>
</organism>